<dbReference type="Proteomes" id="UP001438112">
    <property type="component" value="Unassembled WGS sequence"/>
</dbReference>
<sequence>MENITEVGCKSYQEDLRTYDDKDYQIKYADYDWKLSFLVYQMMIFELTDYHLLEQPEKDYLCFGKTCNNEVIALVEWFKRNHQLYLLTKSEYSIFDGHKGKIHFFGEFFYGIKNKQEV</sequence>
<gene>
    <name evidence="1" type="ORF">AP20H10_06710</name>
</gene>
<evidence type="ECO:0000313" key="1">
    <source>
        <dbReference type="EMBL" id="GAA6114308.1"/>
    </source>
</evidence>
<evidence type="ECO:0000313" key="2">
    <source>
        <dbReference type="Proteomes" id="UP001438112"/>
    </source>
</evidence>
<comment type="caution">
    <text evidence="1">The sequence shown here is derived from an EMBL/GenBank/DDBJ whole genome shotgun (WGS) entry which is preliminary data.</text>
</comment>
<protein>
    <submittedName>
        <fullName evidence="1">Uncharacterized protein</fullName>
    </submittedName>
</protein>
<keyword evidence="2" id="KW-1185">Reference proteome</keyword>
<accession>A0ABP9ZHN9</accession>
<organism evidence="1 2">
    <name type="scientific">Apilactobacillus apinorum</name>
    <dbReference type="NCBI Taxonomy" id="1218495"/>
    <lineage>
        <taxon>Bacteria</taxon>
        <taxon>Bacillati</taxon>
        <taxon>Bacillota</taxon>
        <taxon>Bacilli</taxon>
        <taxon>Lactobacillales</taxon>
        <taxon>Lactobacillaceae</taxon>
        <taxon>Apilactobacillus</taxon>
    </lineage>
</organism>
<dbReference type="RefSeq" id="WP_053949494.1">
    <property type="nucleotide sequence ID" value="NZ_BAABVV010000033.1"/>
</dbReference>
<proteinExistence type="predicted"/>
<dbReference type="EMBL" id="BAABVV010000033">
    <property type="protein sequence ID" value="GAA6114308.1"/>
    <property type="molecule type" value="Genomic_DNA"/>
</dbReference>
<reference evidence="1 2" key="1">
    <citation type="submission" date="2024-03" db="EMBL/GenBank/DDBJ databases">
        <title>Inconsistent identification of Apilactobacillus kunkeei-related strains obtained by well-developed overall genome related indices.</title>
        <authorList>
            <person name="Maeno S."/>
            <person name="Endo A."/>
        </authorList>
    </citation>
    <scope>NUCLEOTIDE SEQUENCE [LARGE SCALE GENOMIC DNA]</scope>
    <source>
        <strain evidence="1 2">20H-10</strain>
    </source>
</reference>
<name>A0ABP9ZHN9_9LACO</name>